<organism evidence="1 2">
    <name type="scientific">Fluviicola chungangensis</name>
    <dbReference type="NCBI Taxonomy" id="2597671"/>
    <lineage>
        <taxon>Bacteria</taxon>
        <taxon>Pseudomonadati</taxon>
        <taxon>Bacteroidota</taxon>
        <taxon>Flavobacteriia</taxon>
        <taxon>Flavobacteriales</taxon>
        <taxon>Crocinitomicaceae</taxon>
        <taxon>Fluviicola</taxon>
    </lineage>
</organism>
<name>A0A556MYB4_9FLAO</name>
<keyword evidence="2" id="KW-1185">Reference proteome</keyword>
<gene>
    <name evidence="1" type="ORF">FO442_09905</name>
</gene>
<evidence type="ECO:0000313" key="2">
    <source>
        <dbReference type="Proteomes" id="UP000316008"/>
    </source>
</evidence>
<protein>
    <submittedName>
        <fullName evidence="1">Uncharacterized protein</fullName>
    </submittedName>
</protein>
<dbReference type="PROSITE" id="PS51257">
    <property type="entry name" value="PROKAR_LIPOPROTEIN"/>
    <property type="match status" value="1"/>
</dbReference>
<sequence>MKKLKLIAVLGLGFMTIQSCSKQSELCECTDMATEMMKGDREHNFDGTFQKKYVEEHKAEEEKCKKIYEGKTDKASQEKLRKEMKECSGYGEFKEETIKSMENLKKQLPSMAKEIDESIKKLREE</sequence>
<dbReference type="EMBL" id="VLPL01000004">
    <property type="protein sequence ID" value="TSJ44902.1"/>
    <property type="molecule type" value="Genomic_DNA"/>
</dbReference>
<reference evidence="1 2" key="1">
    <citation type="submission" date="2019-07" db="EMBL/GenBank/DDBJ databases">
        <authorList>
            <person name="Huq M.A."/>
        </authorList>
    </citation>
    <scope>NUCLEOTIDE SEQUENCE [LARGE SCALE GENOMIC DNA]</scope>
    <source>
        <strain evidence="1 2">MAH-3</strain>
    </source>
</reference>
<accession>A0A556MYB4</accession>
<proteinExistence type="predicted"/>
<dbReference type="AlphaFoldDB" id="A0A556MYB4"/>
<comment type="caution">
    <text evidence="1">The sequence shown here is derived from an EMBL/GenBank/DDBJ whole genome shotgun (WGS) entry which is preliminary data.</text>
</comment>
<dbReference type="RefSeq" id="WP_144333016.1">
    <property type="nucleotide sequence ID" value="NZ_VLPL01000004.1"/>
</dbReference>
<dbReference type="Proteomes" id="UP000316008">
    <property type="component" value="Unassembled WGS sequence"/>
</dbReference>
<evidence type="ECO:0000313" key="1">
    <source>
        <dbReference type="EMBL" id="TSJ44902.1"/>
    </source>
</evidence>
<dbReference type="OrthoDB" id="9553608at2"/>